<sequence length="193" mass="22412">MVESKFYKKKEPQHNNNLKKHIRVFITKVLLTIIVTLILLIGFKTNLEFKSNFNKYVYNTSLPFTDFKALYDKYFLGTKEESNETKEVFNEDLVYTDKSMYEDGVKLTVESNYLVKSLDSGIVVFIGDKDKYGKTVIIQQMNGVDVFYGNVTSSVNMYDYVEKGSLIGETIDTNLYLAFQKEGSFVDYKEYIK</sequence>
<dbReference type="Proteomes" id="UP000886833">
    <property type="component" value="Unassembled WGS sequence"/>
</dbReference>
<gene>
    <name evidence="3" type="ORF">IAB59_04385</name>
</gene>
<keyword evidence="1" id="KW-0472">Membrane</keyword>
<dbReference type="CDD" id="cd12797">
    <property type="entry name" value="M23_peptidase"/>
    <property type="match status" value="1"/>
</dbReference>
<accession>A0A9D1GCL2</accession>
<protein>
    <submittedName>
        <fullName evidence="3">M23 family metallopeptidase</fullName>
    </submittedName>
</protein>
<proteinExistence type="predicted"/>
<evidence type="ECO:0000313" key="3">
    <source>
        <dbReference type="EMBL" id="HIT37699.1"/>
    </source>
</evidence>
<organism evidence="3 4">
    <name type="scientific">Candidatus Onthousia faecipullorum</name>
    <dbReference type="NCBI Taxonomy" id="2840887"/>
    <lineage>
        <taxon>Bacteria</taxon>
        <taxon>Bacillati</taxon>
        <taxon>Bacillota</taxon>
        <taxon>Bacilli</taxon>
        <taxon>Candidatus Onthousia</taxon>
    </lineage>
</organism>
<reference evidence="3" key="2">
    <citation type="journal article" date="2021" name="PeerJ">
        <title>Extensive microbial diversity within the chicken gut microbiome revealed by metagenomics and culture.</title>
        <authorList>
            <person name="Gilroy R."/>
            <person name="Ravi A."/>
            <person name="Getino M."/>
            <person name="Pursley I."/>
            <person name="Horton D.L."/>
            <person name="Alikhan N.F."/>
            <person name="Baker D."/>
            <person name="Gharbi K."/>
            <person name="Hall N."/>
            <person name="Watson M."/>
            <person name="Adriaenssens E.M."/>
            <person name="Foster-Nyarko E."/>
            <person name="Jarju S."/>
            <person name="Secka A."/>
            <person name="Antonio M."/>
            <person name="Oren A."/>
            <person name="Chaudhuri R.R."/>
            <person name="La Ragione R."/>
            <person name="Hildebrand F."/>
            <person name="Pallen M.J."/>
        </authorList>
    </citation>
    <scope>NUCLEOTIDE SEQUENCE</scope>
    <source>
        <strain evidence="3">CHK195-26880</strain>
    </source>
</reference>
<dbReference type="InterPro" id="IPR016047">
    <property type="entry name" value="M23ase_b-sheet_dom"/>
</dbReference>
<dbReference type="InterPro" id="IPR011055">
    <property type="entry name" value="Dup_hybrid_motif"/>
</dbReference>
<dbReference type="SUPFAM" id="SSF51261">
    <property type="entry name" value="Duplicated hybrid motif"/>
    <property type="match status" value="1"/>
</dbReference>
<reference evidence="3" key="1">
    <citation type="submission" date="2020-10" db="EMBL/GenBank/DDBJ databases">
        <authorList>
            <person name="Gilroy R."/>
        </authorList>
    </citation>
    <scope>NUCLEOTIDE SEQUENCE</scope>
    <source>
        <strain evidence="3">CHK195-26880</strain>
    </source>
</reference>
<name>A0A9D1GCL2_9FIRM</name>
<evidence type="ECO:0000259" key="2">
    <source>
        <dbReference type="Pfam" id="PF01551"/>
    </source>
</evidence>
<feature type="transmembrane region" description="Helical" evidence="1">
    <location>
        <begin position="21"/>
        <end position="43"/>
    </location>
</feature>
<keyword evidence="1" id="KW-1133">Transmembrane helix</keyword>
<feature type="domain" description="M23ase beta-sheet core" evidence="2">
    <location>
        <begin position="102"/>
        <end position="174"/>
    </location>
</feature>
<comment type="caution">
    <text evidence="3">The sequence shown here is derived from an EMBL/GenBank/DDBJ whole genome shotgun (WGS) entry which is preliminary data.</text>
</comment>
<evidence type="ECO:0000256" key="1">
    <source>
        <dbReference type="SAM" id="Phobius"/>
    </source>
</evidence>
<keyword evidence="1" id="KW-0812">Transmembrane</keyword>
<dbReference type="Gene3D" id="2.70.70.10">
    <property type="entry name" value="Glucose Permease (Domain IIA)"/>
    <property type="match status" value="1"/>
</dbReference>
<dbReference type="AlphaFoldDB" id="A0A9D1GCL2"/>
<dbReference type="Pfam" id="PF01551">
    <property type="entry name" value="Peptidase_M23"/>
    <property type="match status" value="1"/>
</dbReference>
<evidence type="ECO:0000313" key="4">
    <source>
        <dbReference type="Proteomes" id="UP000886833"/>
    </source>
</evidence>
<dbReference type="EMBL" id="DVKQ01000058">
    <property type="protein sequence ID" value="HIT37699.1"/>
    <property type="molecule type" value="Genomic_DNA"/>
</dbReference>